<dbReference type="EMBL" id="MHWA01000009">
    <property type="protein sequence ID" value="OHB01810.1"/>
    <property type="molecule type" value="Genomic_DNA"/>
</dbReference>
<keyword evidence="3 10" id="KW-0812">Transmembrane</keyword>
<evidence type="ECO:0000256" key="1">
    <source>
        <dbReference type="ARBA" id="ARBA00004141"/>
    </source>
</evidence>
<keyword evidence="6" id="KW-0560">Oxidoreductase</keyword>
<evidence type="ECO:0000313" key="12">
    <source>
        <dbReference type="EMBL" id="OHB01810.1"/>
    </source>
</evidence>
<evidence type="ECO:0000256" key="6">
    <source>
        <dbReference type="ARBA" id="ARBA00023002"/>
    </source>
</evidence>
<dbReference type="GO" id="GO:0016020">
    <property type="term" value="C:membrane"/>
    <property type="evidence" value="ECO:0007669"/>
    <property type="project" value="UniProtKB-SubCell"/>
</dbReference>
<evidence type="ECO:0000256" key="5">
    <source>
        <dbReference type="ARBA" id="ARBA00022989"/>
    </source>
</evidence>
<dbReference type="InterPro" id="IPR015876">
    <property type="entry name" value="Acyl-CoA_DS"/>
</dbReference>
<dbReference type="AlphaFoldDB" id="A0A1G2TYV1"/>
<evidence type="ECO:0000256" key="10">
    <source>
        <dbReference type="SAM" id="Phobius"/>
    </source>
</evidence>
<accession>A0A1G2TYV1</accession>
<evidence type="ECO:0000313" key="13">
    <source>
        <dbReference type="Proteomes" id="UP000178404"/>
    </source>
</evidence>
<dbReference type="PRINTS" id="PR00075">
    <property type="entry name" value="FACDDSATRASE"/>
</dbReference>
<feature type="domain" description="Fatty acid desaturase" evidence="11">
    <location>
        <begin position="9"/>
        <end position="205"/>
    </location>
</feature>
<dbReference type="PANTHER" id="PTHR11351">
    <property type="entry name" value="ACYL-COA DESATURASE"/>
    <property type="match status" value="1"/>
</dbReference>
<evidence type="ECO:0000256" key="4">
    <source>
        <dbReference type="ARBA" id="ARBA00022832"/>
    </source>
</evidence>
<sequence length="233" mass="26952">MEILGCLLIGFLLAELVTMVTTLYLHRSSTHKSVKFHFFVEFVFQLILWLMTGINRKEWVTVHWKHHSDTDRKGDPHSPVFLGFWRVQLGNVLLYRKAARDPEIMKLGEKVNLSWAEKNLFTSPLLGLSIGIGTACLIFGWWQGLLIALFHTVFYLQLNSLVNAYCHLWGYRNFPEADAFNSKWVAWITGGEGFHNNHHKKPGSPKLSNKKWEFDMGWAIIETLEFFGLAETK</sequence>
<feature type="transmembrane region" description="Helical" evidence="10">
    <location>
        <begin position="35"/>
        <end position="54"/>
    </location>
</feature>
<proteinExistence type="inferred from homology"/>
<dbReference type="GO" id="GO:0006631">
    <property type="term" value="P:fatty acid metabolic process"/>
    <property type="evidence" value="ECO:0007669"/>
    <property type="project" value="UniProtKB-KW"/>
</dbReference>
<evidence type="ECO:0000256" key="8">
    <source>
        <dbReference type="ARBA" id="ARBA00023098"/>
    </source>
</evidence>
<feature type="transmembrane region" description="Helical" evidence="10">
    <location>
        <begin position="148"/>
        <end position="166"/>
    </location>
</feature>
<name>A0A1G2TYV1_9BACT</name>
<evidence type="ECO:0000256" key="7">
    <source>
        <dbReference type="ARBA" id="ARBA00023004"/>
    </source>
</evidence>
<evidence type="ECO:0000259" key="11">
    <source>
        <dbReference type="Pfam" id="PF00487"/>
    </source>
</evidence>
<dbReference type="Proteomes" id="UP000178404">
    <property type="component" value="Unassembled WGS sequence"/>
</dbReference>
<organism evidence="12 13">
    <name type="scientific">Candidatus Zambryskibacteria bacterium RIFCSPLOWO2_01_FULL_35_19</name>
    <dbReference type="NCBI Taxonomy" id="1802757"/>
    <lineage>
        <taxon>Bacteria</taxon>
        <taxon>Candidatus Zambryskiibacteriota</taxon>
    </lineage>
</organism>
<comment type="caution">
    <text evidence="12">The sequence shown here is derived from an EMBL/GenBank/DDBJ whole genome shotgun (WGS) entry which is preliminary data.</text>
</comment>
<evidence type="ECO:0000256" key="9">
    <source>
        <dbReference type="ARBA" id="ARBA00023136"/>
    </source>
</evidence>
<protein>
    <recommendedName>
        <fullName evidence="11">Fatty acid desaturase domain-containing protein</fullName>
    </recommendedName>
</protein>
<gene>
    <name evidence="12" type="ORF">A3A90_00045</name>
</gene>
<dbReference type="PANTHER" id="PTHR11351:SF33">
    <property type="entry name" value="DELTA-9 FATTY ACID DESATURASE, DESA"/>
    <property type="match status" value="1"/>
</dbReference>
<keyword evidence="7" id="KW-0408">Iron</keyword>
<keyword evidence="8" id="KW-0443">Lipid metabolism</keyword>
<comment type="similarity">
    <text evidence="2">Belongs to the fatty acid desaturase type 2 family.</text>
</comment>
<dbReference type="GO" id="GO:0016717">
    <property type="term" value="F:oxidoreductase activity, acting on paired donors, with oxidation of a pair of donors resulting in the reduction of molecular oxygen to two molecules of water"/>
    <property type="evidence" value="ECO:0007669"/>
    <property type="project" value="InterPro"/>
</dbReference>
<reference evidence="12 13" key="1">
    <citation type="journal article" date="2016" name="Nat. Commun.">
        <title>Thousands of microbial genomes shed light on interconnected biogeochemical processes in an aquifer system.</title>
        <authorList>
            <person name="Anantharaman K."/>
            <person name="Brown C.T."/>
            <person name="Hug L.A."/>
            <person name="Sharon I."/>
            <person name="Castelle C.J."/>
            <person name="Probst A.J."/>
            <person name="Thomas B.C."/>
            <person name="Singh A."/>
            <person name="Wilkins M.J."/>
            <person name="Karaoz U."/>
            <person name="Brodie E.L."/>
            <person name="Williams K.H."/>
            <person name="Hubbard S.S."/>
            <person name="Banfield J.F."/>
        </authorList>
    </citation>
    <scope>NUCLEOTIDE SEQUENCE [LARGE SCALE GENOMIC DNA]</scope>
</reference>
<feature type="transmembrane region" description="Helical" evidence="10">
    <location>
        <begin position="120"/>
        <end position="142"/>
    </location>
</feature>
<dbReference type="InterPro" id="IPR005804">
    <property type="entry name" value="FA_desaturase_dom"/>
</dbReference>
<dbReference type="Pfam" id="PF00487">
    <property type="entry name" value="FA_desaturase"/>
    <property type="match status" value="1"/>
</dbReference>
<keyword evidence="5 10" id="KW-1133">Transmembrane helix</keyword>
<evidence type="ECO:0000256" key="3">
    <source>
        <dbReference type="ARBA" id="ARBA00022692"/>
    </source>
</evidence>
<dbReference type="CDD" id="cd03505">
    <property type="entry name" value="Delta9-FADS-like"/>
    <property type="match status" value="1"/>
</dbReference>
<evidence type="ECO:0000256" key="2">
    <source>
        <dbReference type="ARBA" id="ARBA00008749"/>
    </source>
</evidence>
<keyword evidence="9 10" id="KW-0472">Membrane</keyword>
<keyword evidence="4" id="KW-0276">Fatty acid metabolism</keyword>
<comment type="subcellular location">
    <subcellularLocation>
        <location evidence="1">Membrane</location>
        <topology evidence="1">Multi-pass membrane protein</topology>
    </subcellularLocation>
</comment>